<comment type="caution">
    <text evidence="3">The sequence shown here is derived from an EMBL/GenBank/DDBJ whole genome shotgun (WGS) entry which is preliminary data.</text>
</comment>
<evidence type="ECO:0000313" key="3">
    <source>
        <dbReference type="EMBL" id="GFY93929.1"/>
    </source>
</evidence>
<feature type="compositionally biased region" description="Basic and acidic residues" evidence="2">
    <location>
        <begin position="253"/>
        <end position="271"/>
    </location>
</feature>
<keyword evidence="4" id="KW-1185">Reference proteome</keyword>
<dbReference type="GO" id="GO:0005737">
    <property type="term" value="C:cytoplasm"/>
    <property type="evidence" value="ECO:0007669"/>
    <property type="project" value="TreeGrafter"/>
</dbReference>
<evidence type="ECO:0000256" key="2">
    <source>
        <dbReference type="SAM" id="MobiDB-lite"/>
    </source>
</evidence>
<gene>
    <name evidence="3" type="ORF">Acr_09g0003750</name>
</gene>
<dbReference type="Proteomes" id="UP000585474">
    <property type="component" value="Unassembled WGS sequence"/>
</dbReference>
<dbReference type="EMBL" id="BJWL01000009">
    <property type="protein sequence ID" value="GFY93929.1"/>
    <property type="molecule type" value="Genomic_DNA"/>
</dbReference>
<feature type="region of interest" description="Disordered" evidence="2">
    <location>
        <begin position="238"/>
        <end position="271"/>
    </location>
</feature>
<dbReference type="SUPFAM" id="SSF53720">
    <property type="entry name" value="ALDH-like"/>
    <property type="match status" value="1"/>
</dbReference>
<reference evidence="3 4" key="1">
    <citation type="submission" date="2019-07" db="EMBL/GenBank/DDBJ databases">
        <title>De Novo Assembly of kiwifruit Actinidia rufa.</title>
        <authorList>
            <person name="Sugita-Konishi S."/>
            <person name="Sato K."/>
            <person name="Mori E."/>
            <person name="Abe Y."/>
            <person name="Kisaki G."/>
            <person name="Hamano K."/>
            <person name="Suezawa K."/>
            <person name="Otani M."/>
            <person name="Fukuda T."/>
            <person name="Manabe T."/>
            <person name="Gomi K."/>
            <person name="Tabuchi M."/>
            <person name="Akimitsu K."/>
            <person name="Kataoka I."/>
        </authorList>
    </citation>
    <scope>NUCLEOTIDE SEQUENCE [LARGE SCALE GENOMIC DNA]</scope>
    <source>
        <strain evidence="4">cv. Fuchu</strain>
    </source>
</reference>
<protein>
    <submittedName>
        <fullName evidence="3">Uncharacterized protein</fullName>
    </submittedName>
</protein>
<sequence>METEEGRAEWRQTFRSGRTRTVAWRQSQLRAILKLIDHYEDVIFKALHQDLGKLPVEVCRDEVSTPTLANGQREPPCSPPNLGWYNQSNLGMGHESTYSQYYFEPHSYQEPFDYYHAPPPPYHAPPCDYPQTQFSPSDVYHIPHNSTQEDIIEDILEDTLKYQEEVNSRVDESINEIQSQLTLLMQILVVKVKHKSLVPSSIIQGCLNEPVHPITNHRNEDIIDKTILPQDLESKEDIPKVSEEIIENESRDEESKREESEIGDSKREKKGSTEITLNDDFGLLDVWDVHVEDDVNGLEAIPTMSRDHKISTFELLAPSPSLPEPLELHVSTLEPNIILMVDQLEEGEVNHCMARASLVSVLD</sequence>
<dbReference type="GO" id="GO:0006081">
    <property type="term" value="P:aldehyde metabolic process"/>
    <property type="evidence" value="ECO:0007669"/>
    <property type="project" value="InterPro"/>
</dbReference>
<evidence type="ECO:0000256" key="1">
    <source>
        <dbReference type="ARBA" id="ARBA00023002"/>
    </source>
</evidence>
<keyword evidence="1" id="KW-0560">Oxidoreductase</keyword>
<dbReference type="AlphaFoldDB" id="A0A7J0F6V0"/>
<dbReference type="InterPro" id="IPR016162">
    <property type="entry name" value="Ald_DH_N"/>
</dbReference>
<organism evidence="3 4">
    <name type="scientific">Actinidia rufa</name>
    <dbReference type="NCBI Taxonomy" id="165716"/>
    <lineage>
        <taxon>Eukaryota</taxon>
        <taxon>Viridiplantae</taxon>
        <taxon>Streptophyta</taxon>
        <taxon>Embryophyta</taxon>
        <taxon>Tracheophyta</taxon>
        <taxon>Spermatophyta</taxon>
        <taxon>Magnoliopsida</taxon>
        <taxon>eudicotyledons</taxon>
        <taxon>Gunneridae</taxon>
        <taxon>Pentapetalae</taxon>
        <taxon>asterids</taxon>
        <taxon>Ericales</taxon>
        <taxon>Actinidiaceae</taxon>
        <taxon>Actinidia</taxon>
    </lineage>
</organism>
<dbReference type="InterPro" id="IPR012394">
    <property type="entry name" value="Aldehyde_DH_NAD(P)"/>
</dbReference>
<evidence type="ECO:0000313" key="4">
    <source>
        <dbReference type="Proteomes" id="UP000585474"/>
    </source>
</evidence>
<dbReference type="Gene3D" id="3.40.605.10">
    <property type="entry name" value="Aldehyde Dehydrogenase, Chain A, domain 1"/>
    <property type="match status" value="1"/>
</dbReference>
<accession>A0A7J0F6V0</accession>
<dbReference type="PANTHER" id="PTHR43570:SF17">
    <property type="entry name" value="ALDEHYDE DEHYDROGENASE FAMILY 3 MEMBER F1"/>
    <property type="match status" value="1"/>
</dbReference>
<dbReference type="PANTHER" id="PTHR43570">
    <property type="entry name" value="ALDEHYDE DEHYDROGENASE"/>
    <property type="match status" value="1"/>
</dbReference>
<dbReference type="GO" id="GO:0004029">
    <property type="term" value="F:aldehyde dehydrogenase (NAD+) activity"/>
    <property type="evidence" value="ECO:0007669"/>
    <property type="project" value="TreeGrafter"/>
</dbReference>
<dbReference type="OrthoDB" id="686693at2759"/>
<dbReference type="InterPro" id="IPR016161">
    <property type="entry name" value="Ald_DH/histidinol_DH"/>
</dbReference>
<proteinExistence type="predicted"/>
<name>A0A7J0F6V0_9ERIC</name>